<sequence length="209" mass="21868">MSGSRKRKFELVLPRVEALATLAGLTAQAAAGNLVIGGEVVPLDDFMSLKIGIKHLGASSMLKVRLKYPAVGLDALPTPAGVDREDAAREAALAAAPEAVAADAGGGGAVEPEGRPRYKGLKKRMKHFFKALVVSLRAGQAPDRDVVAAFIADSRLMTSFPGKGDAFYPAYDAEVDRLEEAAAAGDIAAMTASVAALDRMKKECHSRHA</sequence>
<evidence type="ECO:0000313" key="2">
    <source>
        <dbReference type="Proteomes" id="UP000004662"/>
    </source>
</evidence>
<keyword evidence="2" id="KW-1185">Reference proteome</keyword>
<protein>
    <recommendedName>
        <fullName evidence="3">GAK system XXXCH domain-containing protein</fullName>
    </recommendedName>
</protein>
<organism evidence="1 2">
    <name type="scientific">Solidesulfovibrio carbinoliphilus subsp. oakridgensis</name>
    <dbReference type="NCBI Taxonomy" id="694327"/>
    <lineage>
        <taxon>Bacteria</taxon>
        <taxon>Pseudomonadati</taxon>
        <taxon>Thermodesulfobacteriota</taxon>
        <taxon>Desulfovibrionia</taxon>
        <taxon>Desulfovibrionales</taxon>
        <taxon>Desulfovibrionaceae</taxon>
        <taxon>Solidesulfovibrio</taxon>
    </lineage>
</organism>
<proteinExistence type="predicted"/>
<evidence type="ECO:0000313" key="1">
    <source>
        <dbReference type="EMBL" id="EHJ49064.1"/>
    </source>
</evidence>
<dbReference type="OrthoDB" id="5453594at2"/>
<evidence type="ECO:0008006" key="3">
    <source>
        <dbReference type="Google" id="ProtNLM"/>
    </source>
</evidence>
<dbReference type="HOGENOM" id="CLU_114029_0_0_7"/>
<reference evidence="2" key="1">
    <citation type="journal article" date="2015" name="Genome Announc.">
        <title>High-Quality Draft Genome Sequence of Desulfovibrio carbinoliphilus FW-101-2B, an Organic Acid-Oxidizing Sulfate-Reducing Bacterium Isolated from Uranium(VI)-Contaminated Groundwater.</title>
        <authorList>
            <person name="Ramsay B.D."/>
            <person name="Hwang C."/>
            <person name="Woo H.L."/>
            <person name="Carroll S.L."/>
            <person name="Lucas S."/>
            <person name="Han J."/>
            <person name="Lapidus A.L."/>
            <person name="Cheng J.F."/>
            <person name="Goodwin L.A."/>
            <person name="Pitluck S."/>
            <person name="Peters L."/>
            <person name="Chertkov O."/>
            <person name="Held B."/>
            <person name="Detter J.C."/>
            <person name="Han C.S."/>
            <person name="Tapia R."/>
            <person name="Land M.L."/>
            <person name="Hauser L.J."/>
            <person name="Kyrpides N.C."/>
            <person name="Ivanova N.N."/>
            <person name="Mikhailova N."/>
            <person name="Pagani I."/>
            <person name="Woyke T."/>
            <person name="Arkin A.P."/>
            <person name="Dehal P."/>
            <person name="Chivian D."/>
            <person name="Criddle C.S."/>
            <person name="Wu W."/>
            <person name="Chakraborty R."/>
            <person name="Hazen T.C."/>
            <person name="Fields M.W."/>
        </authorList>
    </citation>
    <scope>NUCLEOTIDE SEQUENCE [LARGE SCALE GENOMIC DNA]</scope>
    <source>
        <strain evidence="2">FW-101-2B</strain>
    </source>
</reference>
<dbReference type="EMBL" id="CM001368">
    <property type="protein sequence ID" value="EHJ49064.1"/>
    <property type="molecule type" value="Genomic_DNA"/>
</dbReference>
<dbReference type="AlphaFoldDB" id="G7Q7A7"/>
<dbReference type="STRING" id="694327.DFW101_3064"/>
<dbReference type="Proteomes" id="UP000004662">
    <property type="component" value="Chromosome"/>
</dbReference>
<accession>G7Q7A7</accession>
<gene>
    <name evidence="1" type="ORF">DFW101_3064</name>
</gene>
<dbReference type="InterPro" id="IPR027588">
    <property type="entry name" value="XXXCH_dom_fam"/>
</dbReference>
<dbReference type="RefSeq" id="WP_009182416.1">
    <property type="nucleotide sequence ID" value="NZ_CM001368.1"/>
</dbReference>
<dbReference type="NCBIfam" id="TIGR04358">
    <property type="entry name" value="XXXCH_domain"/>
    <property type="match status" value="1"/>
</dbReference>
<dbReference type="eggNOG" id="ENOG5033JWE">
    <property type="taxonomic scope" value="Bacteria"/>
</dbReference>
<name>G7Q7A7_9BACT</name>